<dbReference type="EMBL" id="GU396103">
    <property type="protein sequence ID" value="ADQ52799.1"/>
    <property type="molecule type" value="Genomic_DNA"/>
</dbReference>
<evidence type="ECO:0000313" key="1">
    <source>
        <dbReference type="EMBL" id="ADQ52799.1"/>
    </source>
</evidence>
<dbReference type="OrthoDB" id="39197at10239"/>
<gene>
    <name evidence="1" type="ORF">PX29p080</name>
</gene>
<sequence length="64" mass="7664">MVMSDKDKERCRHDNGWFEEKIQEYLEQHLSININRRHGYYNDVTLKVSITLNGKEISSSTEYL</sequence>
<protein>
    <submittedName>
        <fullName evidence="1">Uncharacterized protein</fullName>
    </submittedName>
</protein>
<evidence type="ECO:0000313" key="2">
    <source>
        <dbReference type="Proteomes" id="UP000008726"/>
    </source>
</evidence>
<proteinExistence type="predicted"/>
<dbReference type="Proteomes" id="UP000008726">
    <property type="component" value="Segment"/>
</dbReference>
<reference evidence="1 2" key="1">
    <citation type="journal article" date="2010" name="Virol. J.">
        <title>Genomes of the T4-related bacteriophages as windows on microbial genome evolution.</title>
        <authorList>
            <person name="Petrov V.M."/>
            <person name="Ratnayaka S."/>
            <person name="Nolan J.M."/>
            <person name="Miller E.S."/>
            <person name="Karam J.D."/>
        </authorList>
    </citation>
    <scope>NUCLEOTIDE SEQUENCE [LARGE SCALE GENOMIC DNA]</scope>
</reference>
<keyword evidence="2" id="KW-1185">Reference proteome</keyword>
<name>E5DQ13_9CAUD</name>
<dbReference type="GeneID" id="18560004"/>
<accession>E5DQ13</accession>
<organism evidence="1 2">
    <name type="scientific">Aeromonas phage PX29</name>
    <dbReference type="NCBI Taxonomy" id="926067"/>
    <lineage>
        <taxon>Viruses</taxon>
        <taxon>Duplodnaviria</taxon>
        <taxon>Heunggongvirae</taxon>
        <taxon>Uroviricota</taxon>
        <taxon>Caudoviricetes</taxon>
        <taxon>Pantevenvirales</taxon>
        <taxon>Straboviridae</taxon>
        <taxon>Angelvirus</taxon>
        <taxon>Angelvirus px29</taxon>
    </lineage>
</organism>
<dbReference type="KEGG" id="vg:18560004"/>
<dbReference type="RefSeq" id="YP_009011509.1">
    <property type="nucleotide sequence ID" value="NC_023688.1"/>
</dbReference>